<dbReference type="InterPro" id="IPR003593">
    <property type="entry name" value="AAA+_ATPase"/>
</dbReference>
<dbReference type="SUPFAM" id="SSF52540">
    <property type="entry name" value="P-loop containing nucleoside triphosphate hydrolases"/>
    <property type="match status" value="1"/>
</dbReference>
<evidence type="ECO:0000313" key="3">
    <source>
        <dbReference type="Proteomes" id="UP000295680"/>
    </source>
</evidence>
<dbReference type="Gene3D" id="3.40.50.10140">
    <property type="entry name" value="Toll/interleukin-1 receptor homology (TIR) domain"/>
    <property type="match status" value="1"/>
</dbReference>
<comment type="caution">
    <text evidence="2">The sequence shown here is derived from an EMBL/GenBank/DDBJ whole genome shotgun (WGS) entry which is preliminary data.</text>
</comment>
<dbReference type="RefSeq" id="WP_165960194.1">
    <property type="nucleotide sequence ID" value="NZ_SLWS01000001.1"/>
</dbReference>
<dbReference type="InterPro" id="IPR035897">
    <property type="entry name" value="Toll_tir_struct_dom_sf"/>
</dbReference>
<dbReference type="SMART" id="SM00382">
    <property type="entry name" value="AAA"/>
    <property type="match status" value="1"/>
</dbReference>
<dbReference type="PROSITE" id="PS50104">
    <property type="entry name" value="TIR"/>
    <property type="match status" value="1"/>
</dbReference>
<feature type="domain" description="TIR" evidence="1">
    <location>
        <begin position="7"/>
        <end position="146"/>
    </location>
</feature>
<reference evidence="2 3" key="1">
    <citation type="submission" date="2019-03" db="EMBL/GenBank/DDBJ databases">
        <title>Genomic Encyclopedia of Type Strains, Phase IV (KMG-IV): sequencing the most valuable type-strain genomes for metagenomic binning, comparative biology and taxonomic classification.</title>
        <authorList>
            <person name="Goeker M."/>
        </authorList>
    </citation>
    <scope>NUCLEOTIDE SEQUENCE [LARGE SCALE GENOMIC DNA]</scope>
    <source>
        <strain evidence="2 3">DSM 45934</strain>
    </source>
</reference>
<evidence type="ECO:0000313" key="2">
    <source>
        <dbReference type="EMBL" id="TCO64982.1"/>
    </source>
</evidence>
<evidence type="ECO:0000259" key="1">
    <source>
        <dbReference type="PROSITE" id="PS50104"/>
    </source>
</evidence>
<dbReference type="EMBL" id="SLWS01000001">
    <property type="protein sequence ID" value="TCO64982.1"/>
    <property type="molecule type" value="Genomic_DNA"/>
</dbReference>
<dbReference type="SUPFAM" id="SSF52200">
    <property type="entry name" value="Toll/Interleukin receptor TIR domain"/>
    <property type="match status" value="1"/>
</dbReference>
<dbReference type="GO" id="GO:0007165">
    <property type="term" value="P:signal transduction"/>
    <property type="evidence" value="ECO:0007669"/>
    <property type="project" value="InterPro"/>
</dbReference>
<dbReference type="AlphaFoldDB" id="A0A4R2K068"/>
<proteinExistence type="predicted"/>
<accession>A0A4R2K068</accession>
<sequence length="519" mass="55786">MTGSGVARYDVFLSLGGNDRDQGRHLAARLREHGLRVFVDEDDIGYFGGITGQIEQALRSSKTFVAYYSRTYPERPSCQLELTAAFLAGQAEGDPTRRILVINPEPDDDHLFPAELSDARYMSASVAVSDQVRLICDRVAAVAGVIGDVNLRRRPRRHYGKIAGAVGFVGRYREQWAIHSALFAADLPLSQEKSSGPVVCVAGLPGAGKTSLVSAYAWNFGSAFDRGVYWTRLAGKGREALASYDRQLLDIAQFLGLDIGSGNRHRVLGAVADHLAAEKGSALWIVDDVSGVLAPSIVHDLVLPAGPGVRTVLISDQRHLAELVPVIGIGGLASSDAAGLLDSWRPTRGPSDRLARDRLIDLVGGHAGALSDIGRAIRDSHGIISYEQAVTQRSSVMDTIDVAGVFRSTIAELTAPQRLVLQLALRLNGAPVPAPMVAAEVERLGLVDENHDPALTAAIALGDLRDRFLAERTDTAWSIHPLALRMARRHIDEQISPHPLREGSVKVGLCWPGGGFRAV</sequence>
<dbReference type="Gene3D" id="3.40.50.300">
    <property type="entry name" value="P-loop containing nucleotide triphosphate hydrolases"/>
    <property type="match status" value="1"/>
</dbReference>
<gene>
    <name evidence="2" type="ORF">EV192_101766</name>
</gene>
<dbReference type="Proteomes" id="UP000295680">
    <property type="component" value="Unassembled WGS sequence"/>
</dbReference>
<organism evidence="2 3">
    <name type="scientific">Actinocrispum wychmicini</name>
    <dbReference type="NCBI Taxonomy" id="1213861"/>
    <lineage>
        <taxon>Bacteria</taxon>
        <taxon>Bacillati</taxon>
        <taxon>Actinomycetota</taxon>
        <taxon>Actinomycetes</taxon>
        <taxon>Pseudonocardiales</taxon>
        <taxon>Pseudonocardiaceae</taxon>
        <taxon>Actinocrispum</taxon>
    </lineage>
</organism>
<dbReference type="Pfam" id="PF13676">
    <property type="entry name" value="TIR_2"/>
    <property type="match status" value="1"/>
</dbReference>
<name>A0A4R2K068_9PSEU</name>
<dbReference type="InterPro" id="IPR000157">
    <property type="entry name" value="TIR_dom"/>
</dbReference>
<dbReference type="InterPro" id="IPR027417">
    <property type="entry name" value="P-loop_NTPase"/>
</dbReference>
<keyword evidence="3" id="KW-1185">Reference proteome</keyword>
<protein>
    <submittedName>
        <fullName evidence="2">TIR domain-containing protein</fullName>
    </submittedName>
</protein>